<evidence type="ECO:0000313" key="5">
    <source>
        <dbReference type="EMBL" id="QMV84690.1"/>
    </source>
</evidence>
<evidence type="ECO:0000256" key="2">
    <source>
        <dbReference type="ARBA" id="ARBA00022598"/>
    </source>
</evidence>
<evidence type="ECO:0000256" key="1">
    <source>
        <dbReference type="ARBA" id="ARBA00006432"/>
    </source>
</evidence>
<protein>
    <submittedName>
        <fullName evidence="5">AMP-binding protein</fullName>
    </submittedName>
</protein>
<dbReference type="Gene3D" id="3.30.300.30">
    <property type="match status" value="1"/>
</dbReference>
<accession>A0A7G5FDJ9</accession>
<comment type="similarity">
    <text evidence="1">Belongs to the ATP-dependent AMP-binding enzyme family.</text>
</comment>
<dbReference type="InterPro" id="IPR025110">
    <property type="entry name" value="AMP-bd_C"/>
</dbReference>
<dbReference type="Pfam" id="PF00501">
    <property type="entry name" value="AMP-binding"/>
    <property type="match status" value="1"/>
</dbReference>
<evidence type="ECO:0000259" key="3">
    <source>
        <dbReference type="Pfam" id="PF00501"/>
    </source>
</evidence>
<dbReference type="InterPro" id="IPR020845">
    <property type="entry name" value="AMP-binding_CS"/>
</dbReference>
<dbReference type="InterPro" id="IPR042099">
    <property type="entry name" value="ANL_N_sf"/>
</dbReference>
<dbReference type="PANTHER" id="PTHR24096">
    <property type="entry name" value="LONG-CHAIN-FATTY-ACID--COA LIGASE"/>
    <property type="match status" value="1"/>
</dbReference>
<proteinExistence type="inferred from homology"/>
<organism evidence="5 6">
    <name type="scientific">Corynebacterium hindlerae</name>
    <dbReference type="NCBI Taxonomy" id="699041"/>
    <lineage>
        <taxon>Bacteria</taxon>
        <taxon>Bacillati</taxon>
        <taxon>Actinomycetota</taxon>
        <taxon>Actinomycetes</taxon>
        <taxon>Mycobacteriales</taxon>
        <taxon>Corynebacteriaceae</taxon>
        <taxon>Corynebacterium</taxon>
    </lineage>
</organism>
<reference evidence="5 6" key="1">
    <citation type="submission" date="2020-07" db="EMBL/GenBank/DDBJ databases">
        <title>non toxigenic Corynebacterium sp. nov from a clinical source.</title>
        <authorList>
            <person name="Bernier A.-M."/>
            <person name="Bernard K."/>
        </authorList>
    </citation>
    <scope>NUCLEOTIDE SEQUENCE [LARGE SCALE GENOMIC DNA]</scope>
    <source>
        <strain evidence="6">NML 93-0612</strain>
    </source>
</reference>
<dbReference type="EMBL" id="CP059833">
    <property type="protein sequence ID" value="QMV84690.1"/>
    <property type="molecule type" value="Genomic_DNA"/>
</dbReference>
<feature type="domain" description="AMP-binding enzyme C-terminal" evidence="4">
    <location>
        <begin position="380"/>
        <end position="454"/>
    </location>
</feature>
<feature type="domain" description="AMP-dependent synthetase/ligase" evidence="3">
    <location>
        <begin position="12"/>
        <end position="329"/>
    </location>
</feature>
<evidence type="ECO:0000313" key="6">
    <source>
        <dbReference type="Proteomes" id="UP000515570"/>
    </source>
</evidence>
<dbReference type="Pfam" id="PF13193">
    <property type="entry name" value="AMP-binding_C"/>
    <property type="match status" value="1"/>
</dbReference>
<gene>
    <name evidence="5" type="ORF">HW450_10105</name>
</gene>
<dbReference type="Gene3D" id="3.40.50.12780">
    <property type="entry name" value="N-terminal domain of ligase-like"/>
    <property type="match status" value="1"/>
</dbReference>
<evidence type="ECO:0000259" key="4">
    <source>
        <dbReference type="Pfam" id="PF13193"/>
    </source>
</evidence>
<sequence length="463" mass="49654">MSLYEAVFGGELPETTAMISGDLTLTYPQLAERVVDCAAQLAARGIGQHDVVGVQLGNGADFATVFHGVVKLGAIVVPLPLHLRSDERDAMLRSVAASLLVDETNVREVVRPRGSLPSPAPRISPEQLACLPFSSGTTGTPKAVMLPHRALAANVRQFSQVLPLQAGETCLSVLPFSHIYGLTALLNVPLAMRARVVAQNFAKDSFLAAHDRHDVALTFIAPPLAAVLASAPAEYKFSSLTTIVSGAAPLDPALARRAAERTGARVIQGFGLTESSPVTHLAWRPGTPLEAIGHPLPDTEISIRDPHTLAEATEGEMWVRGPQVMAGYLGDPDVSSRTLIDGWLRTGDLVRENPDGSHTVIDRLKDLIKYHGFQVSPVKLERIVMTHPEVADAAVTRGYGPDGEEQPEAYVVLHSGSEADQDTIMTAVATQVARHEQLRKVHFVSHIPRSAAGKILRRHLTAD</sequence>
<keyword evidence="2" id="KW-0436">Ligase</keyword>
<dbReference type="RefSeq" id="WP_182385497.1">
    <property type="nucleotide sequence ID" value="NZ_CP059833.1"/>
</dbReference>
<dbReference type="GO" id="GO:0016405">
    <property type="term" value="F:CoA-ligase activity"/>
    <property type="evidence" value="ECO:0007669"/>
    <property type="project" value="TreeGrafter"/>
</dbReference>
<name>A0A7G5FDJ9_9CORY</name>
<dbReference type="PANTHER" id="PTHR24096:SF149">
    <property type="entry name" value="AMP-BINDING DOMAIN-CONTAINING PROTEIN-RELATED"/>
    <property type="match status" value="1"/>
</dbReference>
<dbReference type="InterPro" id="IPR000873">
    <property type="entry name" value="AMP-dep_synth/lig_dom"/>
</dbReference>
<dbReference type="InterPro" id="IPR045851">
    <property type="entry name" value="AMP-bd_C_sf"/>
</dbReference>
<keyword evidence="6" id="KW-1185">Reference proteome</keyword>
<dbReference type="PROSITE" id="PS00455">
    <property type="entry name" value="AMP_BINDING"/>
    <property type="match status" value="1"/>
</dbReference>
<dbReference type="AlphaFoldDB" id="A0A7G5FDJ9"/>
<dbReference type="SUPFAM" id="SSF56801">
    <property type="entry name" value="Acetyl-CoA synthetase-like"/>
    <property type="match status" value="1"/>
</dbReference>
<dbReference type="Proteomes" id="UP000515570">
    <property type="component" value="Chromosome"/>
</dbReference>